<feature type="compositionally biased region" description="Basic residues" evidence="1">
    <location>
        <begin position="134"/>
        <end position="144"/>
    </location>
</feature>
<feature type="region of interest" description="Disordered" evidence="1">
    <location>
        <begin position="82"/>
        <end position="157"/>
    </location>
</feature>
<dbReference type="EMBL" id="JAKNHJ010000005">
    <property type="protein sequence ID" value="MCG4617556.1"/>
    <property type="molecule type" value="Genomic_DNA"/>
</dbReference>
<organism evidence="2 3">
    <name type="scientific">Varibaculum cambriense</name>
    <dbReference type="NCBI Taxonomy" id="184870"/>
    <lineage>
        <taxon>Bacteria</taxon>
        <taxon>Bacillati</taxon>
        <taxon>Actinomycetota</taxon>
        <taxon>Actinomycetes</taxon>
        <taxon>Actinomycetales</taxon>
        <taxon>Actinomycetaceae</taxon>
        <taxon>Varibaculum</taxon>
    </lineage>
</organism>
<gene>
    <name evidence="2" type="ORF">L0M99_03455</name>
</gene>
<comment type="caution">
    <text evidence="2">The sequence shown here is derived from an EMBL/GenBank/DDBJ whole genome shotgun (WGS) entry which is preliminary data.</text>
</comment>
<evidence type="ECO:0000256" key="1">
    <source>
        <dbReference type="SAM" id="MobiDB-lite"/>
    </source>
</evidence>
<reference evidence="2" key="1">
    <citation type="submission" date="2022-01" db="EMBL/GenBank/DDBJ databases">
        <title>Collection of gut derived symbiotic bacterial strains cultured from healthy donors.</title>
        <authorList>
            <person name="Lin H."/>
            <person name="Kohout C."/>
            <person name="Waligurski E."/>
            <person name="Pamer E.G."/>
        </authorList>
    </citation>
    <scope>NUCLEOTIDE SEQUENCE</scope>
    <source>
        <strain evidence="2">DFI.7.46</strain>
    </source>
</reference>
<feature type="compositionally biased region" description="Polar residues" evidence="1">
    <location>
        <begin position="93"/>
        <end position="110"/>
    </location>
</feature>
<proteinExistence type="predicted"/>
<evidence type="ECO:0000313" key="3">
    <source>
        <dbReference type="Proteomes" id="UP001200537"/>
    </source>
</evidence>
<name>A0AAJ1EXV6_9ACTO</name>
<dbReference type="AlphaFoldDB" id="A0AAJ1EXV6"/>
<dbReference type="RefSeq" id="WP_238127786.1">
    <property type="nucleotide sequence ID" value="NZ_JAKNHJ010000005.1"/>
</dbReference>
<protein>
    <submittedName>
        <fullName evidence="2">Uncharacterized protein</fullName>
    </submittedName>
</protein>
<dbReference type="Proteomes" id="UP001200537">
    <property type="component" value="Unassembled WGS sequence"/>
</dbReference>
<sequence length="255" mass="28069">MHTAMLKALPKAMREAMLKAMPAAMLDFEEIADALFDELCTNDPTKPSLTKTEDGFKVSDYLDYQTSKNDILALQERGRKMAQARWGKKTDTKSNASSNTQSNAVSNAKSNTEKEKDNYPPTPNGVSPQGGKRAPQKKPRKTSRPKPLPPDWAPNPTHARIALETGVNLNTEAEKFRDYLKASGKTYVDHDAAFRNWLRSPYRNNAGHAAPRYRTQADQIERMFQVAAASDLADQAASDSAEIFTLPAPTGGDAA</sequence>
<accession>A0AAJ1EXV6</accession>
<evidence type="ECO:0000313" key="2">
    <source>
        <dbReference type="EMBL" id="MCG4617556.1"/>
    </source>
</evidence>